<evidence type="ECO:0000256" key="2">
    <source>
        <dbReference type="ARBA" id="ARBA00022692"/>
    </source>
</evidence>
<keyword evidence="2 5" id="KW-0812">Transmembrane</keyword>
<dbReference type="InterPro" id="IPR015683">
    <property type="entry name" value="Ionotropic_Glu_rcpt"/>
</dbReference>
<keyword evidence="3 5" id="KW-1133">Transmembrane helix</keyword>
<proteinExistence type="predicted"/>
<evidence type="ECO:0000256" key="3">
    <source>
        <dbReference type="ARBA" id="ARBA00022989"/>
    </source>
</evidence>
<dbReference type="InterPro" id="IPR001828">
    <property type="entry name" value="ANF_lig-bd_rcpt"/>
</dbReference>
<protein>
    <submittedName>
        <fullName evidence="7">BnaA02g30160D protein</fullName>
    </submittedName>
</protein>
<dbReference type="PANTHER" id="PTHR18966">
    <property type="entry name" value="IONOTROPIC GLUTAMATE RECEPTOR"/>
    <property type="match status" value="1"/>
</dbReference>
<dbReference type="STRING" id="3708.A0A078ICW4"/>
<comment type="subcellular location">
    <subcellularLocation>
        <location evidence="1">Membrane</location>
    </subcellularLocation>
</comment>
<evidence type="ECO:0000313" key="8">
    <source>
        <dbReference type="Proteomes" id="UP000028999"/>
    </source>
</evidence>
<keyword evidence="8" id="KW-1185">Reference proteome</keyword>
<dbReference type="GO" id="GO:0016020">
    <property type="term" value="C:membrane"/>
    <property type="evidence" value="ECO:0007669"/>
    <property type="project" value="UniProtKB-SubCell"/>
</dbReference>
<name>A0A078ICW4_BRANA</name>
<evidence type="ECO:0000313" key="7">
    <source>
        <dbReference type="EMBL" id="CDY48755.1"/>
    </source>
</evidence>
<dbReference type="AlphaFoldDB" id="A0A078ICW4"/>
<dbReference type="Proteomes" id="UP000028999">
    <property type="component" value="Unassembled WGS sequence"/>
</dbReference>
<sequence length="206" mass="23568">MNSLQGRNGHKYAKEAMEGVVGFRWRKTLPVEEAVGTEITRFSISGVWAHDIAWALARAAEFTRMSNVSSTLLEAITECRFKGLSGDFRIKHKKPFNYEVEFIPWRNGSNYDDLAYALSSQKDKYDAAVGDITITFNRSSYVDFTMPFTELGLGAFFVLTGVIVWLIERPENKEFQGSWSKQIGVIFWFGFSTLVYAHREKLKHNL</sequence>
<dbReference type="Pfam" id="PF01094">
    <property type="entry name" value="ANF_receptor"/>
    <property type="match status" value="1"/>
</dbReference>
<organism evidence="7 8">
    <name type="scientific">Brassica napus</name>
    <name type="common">Rape</name>
    <dbReference type="NCBI Taxonomy" id="3708"/>
    <lineage>
        <taxon>Eukaryota</taxon>
        <taxon>Viridiplantae</taxon>
        <taxon>Streptophyta</taxon>
        <taxon>Embryophyta</taxon>
        <taxon>Tracheophyta</taxon>
        <taxon>Spermatophyta</taxon>
        <taxon>Magnoliopsida</taxon>
        <taxon>eudicotyledons</taxon>
        <taxon>Gunneridae</taxon>
        <taxon>Pentapetalae</taxon>
        <taxon>rosids</taxon>
        <taxon>malvids</taxon>
        <taxon>Brassicales</taxon>
        <taxon>Brassicaceae</taxon>
        <taxon>Brassiceae</taxon>
        <taxon>Brassica</taxon>
    </lineage>
</organism>
<gene>
    <name evidence="7" type="primary">BnaA02g30160D</name>
    <name evidence="7" type="ORF">GSBRNA2T00091661001</name>
</gene>
<dbReference type="SUPFAM" id="SSF53822">
    <property type="entry name" value="Periplasmic binding protein-like I"/>
    <property type="match status" value="1"/>
</dbReference>
<feature type="domain" description="Receptor ligand binding region" evidence="6">
    <location>
        <begin position="18"/>
        <end position="94"/>
    </location>
</feature>
<dbReference type="EMBL" id="LK032789">
    <property type="protein sequence ID" value="CDY48755.1"/>
    <property type="molecule type" value="Genomic_DNA"/>
</dbReference>
<keyword evidence="4 5" id="KW-0472">Membrane</keyword>
<dbReference type="SUPFAM" id="SSF53850">
    <property type="entry name" value="Periplasmic binding protein-like II"/>
    <property type="match status" value="1"/>
</dbReference>
<dbReference type="Gene3D" id="3.40.190.10">
    <property type="entry name" value="Periplasmic binding protein-like II"/>
    <property type="match status" value="1"/>
</dbReference>
<accession>A0A078ICW4</accession>
<evidence type="ECO:0000256" key="4">
    <source>
        <dbReference type="ARBA" id="ARBA00023136"/>
    </source>
</evidence>
<evidence type="ECO:0000256" key="1">
    <source>
        <dbReference type="ARBA" id="ARBA00004370"/>
    </source>
</evidence>
<evidence type="ECO:0000259" key="6">
    <source>
        <dbReference type="Pfam" id="PF01094"/>
    </source>
</evidence>
<evidence type="ECO:0000256" key="5">
    <source>
        <dbReference type="SAM" id="Phobius"/>
    </source>
</evidence>
<dbReference type="PaxDb" id="3708-A0A078ICW4"/>
<dbReference type="InterPro" id="IPR028082">
    <property type="entry name" value="Peripla_BP_I"/>
</dbReference>
<reference evidence="7 8" key="1">
    <citation type="journal article" date="2014" name="Science">
        <title>Plant genetics. Early allopolyploid evolution in the post-Neolithic Brassica napus oilseed genome.</title>
        <authorList>
            <person name="Chalhoub B."/>
            <person name="Denoeud F."/>
            <person name="Liu S."/>
            <person name="Parkin I.A."/>
            <person name="Tang H."/>
            <person name="Wang X."/>
            <person name="Chiquet J."/>
            <person name="Belcram H."/>
            <person name="Tong C."/>
            <person name="Samans B."/>
            <person name="Correa M."/>
            <person name="Da Silva C."/>
            <person name="Just J."/>
            <person name="Falentin C."/>
            <person name="Koh C.S."/>
            <person name="Le Clainche I."/>
            <person name="Bernard M."/>
            <person name="Bento P."/>
            <person name="Noel B."/>
            <person name="Labadie K."/>
            <person name="Alberti A."/>
            <person name="Charles M."/>
            <person name="Arnaud D."/>
            <person name="Guo H."/>
            <person name="Daviaud C."/>
            <person name="Alamery S."/>
            <person name="Jabbari K."/>
            <person name="Zhao M."/>
            <person name="Edger P.P."/>
            <person name="Chelaifa H."/>
            <person name="Tack D."/>
            <person name="Lassalle G."/>
            <person name="Mestiri I."/>
            <person name="Schnel N."/>
            <person name="Le Paslier M.C."/>
            <person name="Fan G."/>
            <person name="Renault V."/>
            <person name="Bayer P.E."/>
            <person name="Golicz A.A."/>
            <person name="Manoli S."/>
            <person name="Lee T.H."/>
            <person name="Thi V.H."/>
            <person name="Chalabi S."/>
            <person name="Hu Q."/>
            <person name="Fan C."/>
            <person name="Tollenaere R."/>
            <person name="Lu Y."/>
            <person name="Battail C."/>
            <person name="Shen J."/>
            <person name="Sidebottom C.H."/>
            <person name="Wang X."/>
            <person name="Canaguier A."/>
            <person name="Chauveau A."/>
            <person name="Berard A."/>
            <person name="Deniot G."/>
            <person name="Guan M."/>
            <person name="Liu Z."/>
            <person name="Sun F."/>
            <person name="Lim Y.P."/>
            <person name="Lyons E."/>
            <person name="Town C.D."/>
            <person name="Bancroft I."/>
            <person name="Wang X."/>
            <person name="Meng J."/>
            <person name="Ma J."/>
            <person name="Pires J.C."/>
            <person name="King G.J."/>
            <person name="Brunel D."/>
            <person name="Delourme R."/>
            <person name="Renard M."/>
            <person name="Aury J.M."/>
            <person name="Adams K.L."/>
            <person name="Batley J."/>
            <person name="Snowdon R.J."/>
            <person name="Tost J."/>
            <person name="Edwards D."/>
            <person name="Zhou Y."/>
            <person name="Hua W."/>
            <person name="Sharpe A.G."/>
            <person name="Paterson A.H."/>
            <person name="Guan C."/>
            <person name="Wincker P."/>
        </authorList>
    </citation>
    <scope>NUCLEOTIDE SEQUENCE [LARGE SCALE GENOMIC DNA]</scope>
    <source>
        <strain evidence="8">cv. Darmor-bzh</strain>
    </source>
</reference>
<feature type="transmembrane region" description="Helical" evidence="5">
    <location>
        <begin position="148"/>
        <end position="167"/>
    </location>
</feature>
<dbReference type="Gramene" id="CDY48755">
    <property type="protein sequence ID" value="CDY48755"/>
    <property type="gene ID" value="GSBRNA2T00091661001"/>
</dbReference>
<feature type="transmembrane region" description="Helical" evidence="5">
    <location>
        <begin position="179"/>
        <end position="197"/>
    </location>
</feature>